<protein>
    <submittedName>
        <fullName evidence="2">Uncharacterized protein</fullName>
    </submittedName>
</protein>
<organism evidence="2 4">
    <name type="scientific">Didymodactylos carnosus</name>
    <dbReference type="NCBI Taxonomy" id="1234261"/>
    <lineage>
        <taxon>Eukaryota</taxon>
        <taxon>Metazoa</taxon>
        <taxon>Spiralia</taxon>
        <taxon>Gnathifera</taxon>
        <taxon>Rotifera</taxon>
        <taxon>Eurotatoria</taxon>
        <taxon>Bdelloidea</taxon>
        <taxon>Philodinida</taxon>
        <taxon>Philodinidae</taxon>
        <taxon>Didymodactylos</taxon>
    </lineage>
</organism>
<feature type="compositionally biased region" description="Low complexity" evidence="1">
    <location>
        <begin position="208"/>
        <end position="218"/>
    </location>
</feature>
<dbReference type="OrthoDB" id="10061518at2759"/>
<evidence type="ECO:0000313" key="3">
    <source>
        <dbReference type="EMBL" id="CAF3956351.1"/>
    </source>
</evidence>
<dbReference type="Gene3D" id="2.60.120.260">
    <property type="entry name" value="Galactose-binding domain-like"/>
    <property type="match status" value="1"/>
</dbReference>
<dbReference type="EMBL" id="CAJOBC010008246">
    <property type="protein sequence ID" value="CAF3956351.1"/>
    <property type="molecule type" value="Genomic_DNA"/>
</dbReference>
<feature type="region of interest" description="Disordered" evidence="1">
    <location>
        <begin position="195"/>
        <end position="218"/>
    </location>
</feature>
<proteinExistence type="predicted"/>
<dbReference type="Proteomes" id="UP000681722">
    <property type="component" value="Unassembled WGS sequence"/>
</dbReference>
<name>A0A814VQS7_9BILA</name>
<dbReference type="AlphaFoldDB" id="A0A814VQS7"/>
<gene>
    <name evidence="2" type="ORF">GPM918_LOCUS23268</name>
    <name evidence="3" type="ORF">SRO942_LOCUS23260</name>
</gene>
<reference evidence="2" key="1">
    <citation type="submission" date="2021-02" db="EMBL/GenBank/DDBJ databases">
        <authorList>
            <person name="Nowell W R."/>
        </authorList>
    </citation>
    <scope>NUCLEOTIDE SEQUENCE</scope>
</reference>
<keyword evidence="4" id="KW-1185">Reference proteome</keyword>
<feature type="compositionally biased region" description="Pro residues" evidence="1">
    <location>
        <begin position="195"/>
        <end position="207"/>
    </location>
</feature>
<sequence length="394" mass="43425">MYGYRYQQPQRRHYVGPSGWSAPPQQPAPIYAVQPRPHLDPYSSRAFWPVASTTPPRVLLVTGLPVQNVRPENLFNNTGATSPSLVEVNVEKLPKVKDAKSTRYTRYMLRRRRSSLGKPGSAGGLGWCEICSCLGACLLISAAIAIPVGIVFGSKKSDDTITTSLPAVCSCELNTVYFLHTLCYSVLHYQQQLPPPPQQHRLQPPPRQLRQQQNRQPAQLRQRVSVGCGVMTNCTNYQTNQQTILQLTNMNFQSSYTTYTFSYITSANLTMITFSFRNDPQYWVLDDVKFVDTVTSNNQVTNGGFESGSLYPWTYCNPGNATFAGGIDDTLRNHGTYDYADGSVGSADYLSQSVSTVVNRTYTVSFALANILGTTGGATPTRMAPSVALVTVSP</sequence>
<evidence type="ECO:0000313" key="4">
    <source>
        <dbReference type="Proteomes" id="UP000663829"/>
    </source>
</evidence>
<dbReference type="EMBL" id="CAJNOQ010008248">
    <property type="protein sequence ID" value="CAF1192206.1"/>
    <property type="molecule type" value="Genomic_DNA"/>
</dbReference>
<dbReference type="Proteomes" id="UP000663829">
    <property type="component" value="Unassembled WGS sequence"/>
</dbReference>
<comment type="caution">
    <text evidence="2">The sequence shown here is derived from an EMBL/GenBank/DDBJ whole genome shotgun (WGS) entry which is preliminary data.</text>
</comment>
<evidence type="ECO:0000313" key="2">
    <source>
        <dbReference type="EMBL" id="CAF1192206.1"/>
    </source>
</evidence>
<accession>A0A814VQS7</accession>
<evidence type="ECO:0000256" key="1">
    <source>
        <dbReference type="SAM" id="MobiDB-lite"/>
    </source>
</evidence>